<comment type="caution">
    <text evidence="3">The sequence shown here is derived from an EMBL/GenBank/DDBJ whole genome shotgun (WGS) entry which is preliminary data.</text>
</comment>
<reference evidence="3 4" key="1">
    <citation type="submission" date="2024-09" db="EMBL/GenBank/DDBJ databases">
        <authorList>
            <person name="Sun Q."/>
            <person name="Mori K."/>
        </authorList>
    </citation>
    <scope>NUCLEOTIDE SEQUENCE [LARGE SCALE GENOMIC DNA]</scope>
    <source>
        <strain evidence="3 4">CCM 8677</strain>
    </source>
</reference>
<dbReference type="InterPro" id="IPR017969">
    <property type="entry name" value="Heavy-metal-associated_CS"/>
</dbReference>
<dbReference type="PROSITE" id="PS01047">
    <property type="entry name" value="HMA_1"/>
    <property type="match status" value="1"/>
</dbReference>
<dbReference type="SUPFAM" id="SSF55008">
    <property type="entry name" value="HMA, heavy metal-associated domain"/>
    <property type="match status" value="1"/>
</dbReference>
<organism evidence="3 4">
    <name type="scientific">Undibacterium danionis</name>
    <dbReference type="NCBI Taxonomy" id="1812100"/>
    <lineage>
        <taxon>Bacteria</taxon>
        <taxon>Pseudomonadati</taxon>
        <taxon>Pseudomonadota</taxon>
        <taxon>Betaproteobacteria</taxon>
        <taxon>Burkholderiales</taxon>
        <taxon>Oxalobacteraceae</taxon>
        <taxon>Undibacterium</taxon>
    </lineage>
</organism>
<dbReference type="CDD" id="cd00371">
    <property type="entry name" value="HMA"/>
    <property type="match status" value="1"/>
</dbReference>
<dbReference type="Pfam" id="PF00403">
    <property type="entry name" value="HMA"/>
    <property type="match status" value="1"/>
</dbReference>
<dbReference type="InterPro" id="IPR006121">
    <property type="entry name" value="HMA_dom"/>
</dbReference>
<protein>
    <submittedName>
        <fullName evidence="3">Heavy-metal-associated domain-containing protein</fullName>
    </submittedName>
</protein>
<dbReference type="Gene3D" id="3.30.70.100">
    <property type="match status" value="1"/>
</dbReference>
<keyword evidence="4" id="KW-1185">Reference proteome</keyword>
<dbReference type="EMBL" id="JBHLXJ010000009">
    <property type="protein sequence ID" value="MFC0349974.1"/>
    <property type="molecule type" value="Genomic_DNA"/>
</dbReference>
<feature type="domain" description="HMA" evidence="2">
    <location>
        <begin position="1"/>
        <end position="63"/>
    </location>
</feature>
<sequence>MPQFQIQDMSCQHCETSISNAIKELDPQASIAIDLSQHLLTVGSNQNTATLEHAIREAGYTPVLLRAE</sequence>
<evidence type="ECO:0000313" key="4">
    <source>
        <dbReference type="Proteomes" id="UP001589844"/>
    </source>
</evidence>
<dbReference type="InterPro" id="IPR036163">
    <property type="entry name" value="HMA_dom_sf"/>
</dbReference>
<evidence type="ECO:0000259" key="2">
    <source>
        <dbReference type="PROSITE" id="PS50846"/>
    </source>
</evidence>
<dbReference type="RefSeq" id="WP_390211824.1">
    <property type="nucleotide sequence ID" value="NZ_JBHLXJ010000009.1"/>
</dbReference>
<evidence type="ECO:0000256" key="1">
    <source>
        <dbReference type="ARBA" id="ARBA00022723"/>
    </source>
</evidence>
<accession>A0ABV6IDR6</accession>
<dbReference type="Proteomes" id="UP001589844">
    <property type="component" value="Unassembled WGS sequence"/>
</dbReference>
<evidence type="ECO:0000313" key="3">
    <source>
        <dbReference type="EMBL" id="MFC0349974.1"/>
    </source>
</evidence>
<dbReference type="PROSITE" id="PS50846">
    <property type="entry name" value="HMA_2"/>
    <property type="match status" value="1"/>
</dbReference>
<proteinExistence type="predicted"/>
<gene>
    <name evidence="3" type="ORF">ACFFJH_09155</name>
</gene>
<keyword evidence="1" id="KW-0479">Metal-binding</keyword>
<name>A0ABV6IDR6_9BURK</name>